<dbReference type="OrthoDB" id="2618657at2"/>
<evidence type="ECO:0000313" key="2">
    <source>
        <dbReference type="EMBL" id="AXY73572.1"/>
    </source>
</evidence>
<protein>
    <submittedName>
        <fullName evidence="2">Uncharacterized protein</fullName>
    </submittedName>
</protein>
<evidence type="ECO:0000256" key="1">
    <source>
        <dbReference type="SAM" id="Phobius"/>
    </source>
</evidence>
<feature type="transmembrane region" description="Helical" evidence="1">
    <location>
        <begin position="6"/>
        <end position="25"/>
    </location>
</feature>
<sequence length="203" mass="23854">MSPLLWTILAIVAAIAGFFIYRIIVLKNGRRKLYQQRFERVQPLYDKLESGQALTADEVYEYAKNLQTRETTFLLLNDHNMTDLFPREFYTIEKAAASNLVNWLEYPTELDACPDELEHLKRVTIDFDGQNNFVHYEVFRYRVNPPHWAAEDGWILGVVGPYFDDSQPYDHPSNTFSRISSKADMVTPEEEVKWVHENLSMRR</sequence>
<accession>A0A3B7MGR8</accession>
<keyword evidence="3" id="KW-1185">Reference proteome</keyword>
<dbReference type="KEGG" id="pseg:D3H65_06070"/>
<evidence type="ECO:0000313" key="3">
    <source>
        <dbReference type="Proteomes" id="UP000263900"/>
    </source>
</evidence>
<name>A0A3B7MGR8_9BACT</name>
<reference evidence="2 3" key="1">
    <citation type="submission" date="2018-09" db="EMBL/GenBank/DDBJ databases">
        <title>Genome sequencing of strain 6GH32-13.</title>
        <authorList>
            <person name="Weon H.-Y."/>
            <person name="Heo J."/>
            <person name="Kwon S.-W."/>
        </authorList>
    </citation>
    <scope>NUCLEOTIDE SEQUENCE [LARGE SCALE GENOMIC DNA]</scope>
    <source>
        <strain evidence="2 3">5GH32-13</strain>
    </source>
</reference>
<dbReference type="EMBL" id="CP032157">
    <property type="protein sequence ID" value="AXY73572.1"/>
    <property type="molecule type" value="Genomic_DNA"/>
</dbReference>
<keyword evidence="1" id="KW-0472">Membrane</keyword>
<dbReference type="RefSeq" id="WP_119049410.1">
    <property type="nucleotide sequence ID" value="NZ_CP032157.1"/>
</dbReference>
<keyword evidence="1" id="KW-1133">Transmembrane helix</keyword>
<organism evidence="2 3">
    <name type="scientific">Paraflavitalea soli</name>
    <dbReference type="NCBI Taxonomy" id="2315862"/>
    <lineage>
        <taxon>Bacteria</taxon>
        <taxon>Pseudomonadati</taxon>
        <taxon>Bacteroidota</taxon>
        <taxon>Chitinophagia</taxon>
        <taxon>Chitinophagales</taxon>
        <taxon>Chitinophagaceae</taxon>
        <taxon>Paraflavitalea</taxon>
    </lineage>
</organism>
<dbReference type="AlphaFoldDB" id="A0A3B7MGR8"/>
<dbReference type="Proteomes" id="UP000263900">
    <property type="component" value="Chromosome"/>
</dbReference>
<proteinExistence type="predicted"/>
<gene>
    <name evidence="2" type="ORF">D3H65_06070</name>
</gene>
<keyword evidence="1" id="KW-0812">Transmembrane</keyword>